<evidence type="ECO:0000313" key="2">
    <source>
        <dbReference type="EMBL" id="RZF42823.1"/>
    </source>
</evidence>
<dbReference type="Pfam" id="PF07686">
    <property type="entry name" value="V-set"/>
    <property type="match status" value="1"/>
</dbReference>
<dbReference type="InterPro" id="IPR003599">
    <property type="entry name" value="Ig_sub"/>
</dbReference>
<dbReference type="EMBL" id="QKKF02013937">
    <property type="protein sequence ID" value="RZF42823.1"/>
    <property type="molecule type" value="Genomic_DNA"/>
</dbReference>
<reference evidence="2 3" key="1">
    <citation type="journal article" date="2017" name="Gigascience">
        <title>Genome sequence of the small brown planthopper, Laodelphax striatellus.</title>
        <authorList>
            <person name="Zhu J."/>
            <person name="Jiang F."/>
            <person name="Wang X."/>
            <person name="Yang P."/>
            <person name="Bao Y."/>
            <person name="Zhao W."/>
            <person name="Wang W."/>
            <person name="Lu H."/>
            <person name="Wang Q."/>
            <person name="Cui N."/>
            <person name="Li J."/>
            <person name="Chen X."/>
            <person name="Luo L."/>
            <person name="Yu J."/>
            <person name="Kang L."/>
            <person name="Cui F."/>
        </authorList>
    </citation>
    <scope>NUCLEOTIDE SEQUENCE [LARGE SCALE GENOMIC DNA]</scope>
    <source>
        <strain evidence="2">Lst14</strain>
    </source>
</reference>
<feature type="non-terminal residue" evidence="2">
    <location>
        <position position="196"/>
    </location>
</feature>
<comment type="caution">
    <text evidence="2">The sequence shown here is derived from an EMBL/GenBank/DDBJ whole genome shotgun (WGS) entry which is preliminary data.</text>
</comment>
<evidence type="ECO:0000313" key="3">
    <source>
        <dbReference type="Proteomes" id="UP000291343"/>
    </source>
</evidence>
<dbReference type="PANTHER" id="PTHR23278:SF19">
    <property type="entry name" value="OBSCURIN"/>
    <property type="match status" value="1"/>
</dbReference>
<protein>
    <recommendedName>
        <fullName evidence="1">Ig-like domain-containing protein</fullName>
    </recommendedName>
</protein>
<dbReference type="InterPro" id="IPR013783">
    <property type="entry name" value="Ig-like_fold"/>
</dbReference>
<proteinExistence type="predicted"/>
<dbReference type="AlphaFoldDB" id="A0A482XAV6"/>
<dbReference type="Proteomes" id="UP000291343">
    <property type="component" value="Unassembled WGS sequence"/>
</dbReference>
<dbReference type="SUPFAM" id="SSF48726">
    <property type="entry name" value="Immunoglobulin"/>
    <property type="match status" value="1"/>
</dbReference>
<dbReference type="InterPro" id="IPR007110">
    <property type="entry name" value="Ig-like_dom"/>
</dbReference>
<name>A0A482XAV6_LAOST</name>
<evidence type="ECO:0000259" key="1">
    <source>
        <dbReference type="PROSITE" id="PS50835"/>
    </source>
</evidence>
<dbReference type="OrthoDB" id="10055806at2759"/>
<dbReference type="PROSITE" id="PS50835">
    <property type="entry name" value="IG_LIKE"/>
    <property type="match status" value="1"/>
</dbReference>
<accession>A0A482XAV6</accession>
<dbReference type="CDD" id="cd00096">
    <property type="entry name" value="Ig"/>
    <property type="match status" value="1"/>
</dbReference>
<dbReference type="InParanoid" id="A0A482XAV6"/>
<dbReference type="InterPro" id="IPR013106">
    <property type="entry name" value="Ig_V-set"/>
</dbReference>
<organism evidence="2 3">
    <name type="scientific">Laodelphax striatellus</name>
    <name type="common">Small brown planthopper</name>
    <name type="synonym">Delphax striatella</name>
    <dbReference type="NCBI Taxonomy" id="195883"/>
    <lineage>
        <taxon>Eukaryota</taxon>
        <taxon>Metazoa</taxon>
        <taxon>Ecdysozoa</taxon>
        <taxon>Arthropoda</taxon>
        <taxon>Hexapoda</taxon>
        <taxon>Insecta</taxon>
        <taxon>Pterygota</taxon>
        <taxon>Neoptera</taxon>
        <taxon>Paraneoptera</taxon>
        <taxon>Hemiptera</taxon>
        <taxon>Auchenorrhyncha</taxon>
        <taxon>Fulgoroidea</taxon>
        <taxon>Delphacidae</taxon>
        <taxon>Criomorphinae</taxon>
        <taxon>Laodelphax</taxon>
    </lineage>
</organism>
<keyword evidence="3" id="KW-1185">Reference proteome</keyword>
<dbReference type="InterPro" id="IPR036179">
    <property type="entry name" value="Ig-like_dom_sf"/>
</dbReference>
<dbReference type="SMART" id="SM00409">
    <property type="entry name" value="IG"/>
    <property type="match status" value="1"/>
</dbReference>
<dbReference type="Gene3D" id="2.60.40.10">
    <property type="entry name" value="Immunoglobulins"/>
    <property type="match status" value="1"/>
</dbReference>
<dbReference type="STRING" id="195883.A0A482XAV6"/>
<gene>
    <name evidence="2" type="ORF">LSTR_LSTR003647</name>
</gene>
<feature type="domain" description="Ig-like" evidence="1">
    <location>
        <begin position="35"/>
        <end position="156"/>
    </location>
</feature>
<dbReference type="PANTHER" id="PTHR23278">
    <property type="entry name" value="SIDESTEP PROTEIN"/>
    <property type="match status" value="1"/>
</dbReference>
<sequence>MLRPSTFFEKQQRRINKFWTRSRVKSTCVDFDLRPSSRNSSSGEDDIEMVETVVDTVATLPCDVSPTSDPEDLISAVIWYKDESNSPFYSVDLRGRDVASGKHWADATLGGRGHYSVETPRSYLTLTKVQPSDAGSYKCRVDFDHSPTRNSLLNLTVIVPPKKLTILDANGSALQSTVVGPITEGTSLQLSCVAID</sequence>